<accession>A0A9X3EBF4</accession>
<evidence type="ECO:0000313" key="1">
    <source>
        <dbReference type="EMBL" id="MCY0964458.1"/>
    </source>
</evidence>
<dbReference type="EMBL" id="JAPNOA010000016">
    <property type="protein sequence ID" value="MCY0964458.1"/>
    <property type="molecule type" value="Genomic_DNA"/>
</dbReference>
<sequence length="294" mass="32035">MDACFRFFWILIVLVGGSPVASALGIALVTDRQVSSVQELEQHLEKRLNADCDVILTDDGFTAGKSYDLVLLAGPGALEQWPRINNRPNVPVIAAFSSKQDIELAGVHLDSAVYLEPPLTRQIALAEGVLGAEVPLGVLANNAASLQKIGVDISRLGRHTDIFYVDDYDSLNRALVALLRDNMALVGVYDPELFSASNIKNILITAYRQNRPLFGPSSAYIRAGALATTFSDVEDVAARLSDIIQQGRSGRGWPVPDYNPYFRVRYNQQVARSLNLSLPDADELARKLGSKVAP</sequence>
<proteinExistence type="predicted"/>
<reference evidence="1" key="1">
    <citation type="submission" date="2022-11" db="EMBL/GenBank/DDBJ databases">
        <title>Parathalassolutuus dongxingensis gen. nov., sp. nov., a novel member of family Oceanospirillaceae isolated from a coastal shrimp pond in Guangxi, China.</title>
        <authorList>
            <person name="Chen H."/>
        </authorList>
    </citation>
    <scope>NUCLEOTIDE SEQUENCE</scope>
    <source>
        <strain evidence="1">G-43</strain>
    </source>
</reference>
<comment type="caution">
    <text evidence="1">The sequence shown here is derived from an EMBL/GenBank/DDBJ whole genome shotgun (WGS) entry which is preliminary data.</text>
</comment>
<dbReference type="Proteomes" id="UP001150830">
    <property type="component" value="Unassembled WGS sequence"/>
</dbReference>
<keyword evidence="2" id="KW-1185">Reference proteome</keyword>
<organism evidence="1 2">
    <name type="scientific">Parathalassolituus penaei</name>
    <dbReference type="NCBI Taxonomy" id="2997323"/>
    <lineage>
        <taxon>Bacteria</taxon>
        <taxon>Pseudomonadati</taxon>
        <taxon>Pseudomonadota</taxon>
        <taxon>Gammaproteobacteria</taxon>
        <taxon>Oceanospirillales</taxon>
        <taxon>Oceanospirillaceae</taxon>
        <taxon>Parathalassolituus</taxon>
    </lineage>
</organism>
<dbReference type="RefSeq" id="WP_283172674.1">
    <property type="nucleotide sequence ID" value="NZ_JAPNOA010000016.1"/>
</dbReference>
<gene>
    <name evidence="1" type="ORF">OUO13_04600</name>
</gene>
<dbReference type="PANTHER" id="PTHR35271:SF1">
    <property type="entry name" value="ABC TRANSPORTER, SUBSTRATE-BINDING LIPOPROTEIN"/>
    <property type="match status" value="1"/>
</dbReference>
<evidence type="ECO:0008006" key="3">
    <source>
        <dbReference type="Google" id="ProtNLM"/>
    </source>
</evidence>
<dbReference type="Gene3D" id="3.40.50.2300">
    <property type="match status" value="1"/>
</dbReference>
<dbReference type="InterPro" id="IPR007487">
    <property type="entry name" value="ABC_transpt-TYRBP-like"/>
</dbReference>
<dbReference type="AlphaFoldDB" id="A0A9X3EBF4"/>
<evidence type="ECO:0000313" key="2">
    <source>
        <dbReference type="Proteomes" id="UP001150830"/>
    </source>
</evidence>
<name>A0A9X3EBF4_9GAMM</name>
<protein>
    <recommendedName>
        <fullName evidence="3">ABC transporter substrate-binding protein</fullName>
    </recommendedName>
</protein>
<dbReference type="PANTHER" id="PTHR35271">
    <property type="entry name" value="ABC TRANSPORTER, SUBSTRATE-BINDING LIPOPROTEIN-RELATED"/>
    <property type="match status" value="1"/>
</dbReference>